<evidence type="ECO:0000313" key="3">
    <source>
        <dbReference type="Proteomes" id="UP001497493"/>
    </source>
</evidence>
<protein>
    <submittedName>
        <fullName evidence="2">Uncharacterized protein</fullName>
    </submittedName>
</protein>
<name>A0ABM9NLV9_9GAMM</name>
<organism evidence="2 3">
    <name type="scientific">Candidatus Methylocalor cossyra</name>
    <dbReference type="NCBI Taxonomy" id="3108543"/>
    <lineage>
        <taxon>Bacteria</taxon>
        <taxon>Pseudomonadati</taxon>
        <taxon>Pseudomonadota</taxon>
        <taxon>Gammaproteobacteria</taxon>
        <taxon>Methylococcales</taxon>
        <taxon>Methylococcaceae</taxon>
        <taxon>Candidatus Methylocalor</taxon>
    </lineage>
</organism>
<sequence>MRKYHPFHGDWDCRPDRGWSWRAALNKLKCQESARQPLSEPRVRREESPGSTGQGAR</sequence>
<reference evidence="2 3" key="1">
    <citation type="submission" date="2024-04" db="EMBL/GenBank/DDBJ databases">
        <authorList>
            <person name="Cremers G."/>
        </authorList>
    </citation>
    <scope>NUCLEOTIDE SEQUENCE [LARGE SCALE GENOMIC DNA]</scope>
    <source>
        <strain evidence="2">MeCH1-AG</strain>
    </source>
</reference>
<proteinExistence type="predicted"/>
<accession>A0ABM9NLV9</accession>
<evidence type="ECO:0000313" key="2">
    <source>
        <dbReference type="EMBL" id="CAL1241623.1"/>
    </source>
</evidence>
<gene>
    <name evidence="2" type="ORF">MECH1_V1_2847</name>
</gene>
<dbReference type="Proteomes" id="UP001497493">
    <property type="component" value="Chromosome"/>
</dbReference>
<feature type="region of interest" description="Disordered" evidence="1">
    <location>
        <begin position="32"/>
        <end position="57"/>
    </location>
</feature>
<keyword evidence="3" id="KW-1185">Reference proteome</keyword>
<evidence type="ECO:0000256" key="1">
    <source>
        <dbReference type="SAM" id="MobiDB-lite"/>
    </source>
</evidence>
<dbReference type="EMBL" id="OZ026884">
    <property type="protein sequence ID" value="CAL1241623.1"/>
    <property type="molecule type" value="Genomic_DNA"/>
</dbReference>